<dbReference type="AlphaFoldDB" id="A0A502GZJ4"/>
<evidence type="ECO:0000313" key="3">
    <source>
        <dbReference type="EMBL" id="TPG66453.1"/>
    </source>
</evidence>
<dbReference type="SUPFAM" id="SSF53756">
    <property type="entry name" value="UDP-Glycosyltransferase/glycogen phosphorylase"/>
    <property type="match status" value="1"/>
</dbReference>
<protein>
    <submittedName>
        <fullName evidence="3">Glycosyltransferase</fullName>
    </submittedName>
</protein>
<reference evidence="3 4" key="1">
    <citation type="journal article" date="2019" name="Environ. Microbiol.">
        <title>Species interactions and distinct microbial communities in high Arctic permafrost affected cryosols are associated with the CH4 and CO2 gas fluxes.</title>
        <authorList>
            <person name="Altshuler I."/>
            <person name="Hamel J."/>
            <person name="Turney S."/>
            <person name="Magnuson E."/>
            <person name="Levesque R."/>
            <person name="Greer C."/>
            <person name="Whyte L.G."/>
        </authorList>
    </citation>
    <scope>NUCLEOTIDE SEQUENCE [LARGE SCALE GENOMIC DNA]</scope>
    <source>
        <strain evidence="3 4">S9.2P</strain>
    </source>
</reference>
<name>A0A502GZJ4_9BACT</name>
<dbReference type="Pfam" id="PF13692">
    <property type="entry name" value="Glyco_trans_1_4"/>
    <property type="match status" value="1"/>
</dbReference>
<dbReference type="RefSeq" id="WP_140466083.1">
    <property type="nucleotide sequence ID" value="NZ_RCYZ01000003.1"/>
</dbReference>
<organism evidence="3 4">
    <name type="scientific">Hymenobacter nivis</name>
    <dbReference type="NCBI Taxonomy" id="1850093"/>
    <lineage>
        <taxon>Bacteria</taxon>
        <taxon>Pseudomonadati</taxon>
        <taxon>Bacteroidota</taxon>
        <taxon>Cytophagia</taxon>
        <taxon>Cytophagales</taxon>
        <taxon>Hymenobacteraceae</taxon>
        <taxon>Hymenobacter</taxon>
    </lineage>
</organism>
<dbReference type="Gene3D" id="3.40.50.2000">
    <property type="entry name" value="Glycogen Phosphorylase B"/>
    <property type="match status" value="2"/>
</dbReference>
<dbReference type="PANTHER" id="PTHR12526">
    <property type="entry name" value="GLYCOSYLTRANSFERASE"/>
    <property type="match status" value="1"/>
</dbReference>
<dbReference type="GO" id="GO:0016757">
    <property type="term" value="F:glycosyltransferase activity"/>
    <property type="evidence" value="ECO:0007669"/>
    <property type="project" value="UniProtKB-ARBA"/>
</dbReference>
<keyword evidence="3" id="KW-0808">Transferase</keyword>
<feature type="compositionally biased region" description="Low complexity" evidence="1">
    <location>
        <begin position="195"/>
        <end position="208"/>
    </location>
</feature>
<dbReference type="OrthoDB" id="9813214at2"/>
<evidence type="ECO:0000313" key="4">
    <source>
        <dbReference type="Proteomes" id="UP000317646"/>
    </source>
</evidence>
<dbReference type="Pfam" id="PF13579">
    <property type="entry name" value="Glyco_trans_4_4"/>
    <property type="match status" value="1"/>
</dbReference>
<sequence length="405" mass="44245">MMPPAKKQLPPPRPPGGPRLLFAATTDLVHDQRMQRICSSLQNAGYQVELVGWARPASGPLPAQSYRQHRLRGWFQAGKLFYLEYNLRLLLYLLGRRADAWCAVDLDTALPVWLRARLGGQPLVYDAHELFTETPEVVGRPAVQRAWRWVEGFVVPRARLAYTVGPALARVFEERHGRPFAVVRNASRPGPPAAVAPGPGAPAETRAPAETEEAGGPGGYVLYQGVLNVGRGLEALLDAMPRVRGRLVLCGEGDCSAALRARAQRLGLLASGQVEFRGYVRPEALRAVTARAAVGVMLLENRGLSYYYSLANKFFDYVHAGIPQVLIDFPEYQALNEAHDVAELVPDLEPGALAAALNRLLPGGDAARARQLAANCRRAAPHLSWAHEEKVLLALYADLFRGPGL</sequence>
<feature type="region of interest" description="Disordered" evidence="1">
    <location>
        <begin position="188"/>
        <end position="216"/>
    </location>
</feature>
<proteinExistence type="predicted"/>
<evidence type="ECO:0000256" key="1">
    <source>
        <dbReference type="SAM" id="MobiDB-lite"/>
    </source>
</evidence>
<accession>A0A502GZJ4</accession>
<comment type="caution">
    <text evidence="3">The sequence shown here is derived from an EMBL/GenBank/DDBJ whole genome shotgun (WGS) entry which is preliminary data.</text>
</comment>
<dbReference type="EMBL" id="RCYZ01000003">
    <property type="protein sequence ID" value="TPG66453.1"/>
    <property type="molecule type" value="Genomic_DNA"/>
</dbReference>
<feature type="domain" description="Glycosyltransferase subfamily 4-like N-terminal" evidence="2">
    <location>
        <begin position="32"/>
        <end position="181"/>
    </location>
</feature>
<dbReference type="PANTHER" id="PTHR12526:SF600">
    <property type="entry name" value="GLYCOSYL TRANSFERASE GROUP 1"/>
    <property type="match status" value="1"/>
</dbReference>
<dbReference type="InterPro" id="IPR028098">
    <property type="entry name" value="Glyco_trans_4-like_N"/>
</dbReference>
<evidence type="ECO:0000259" key="2">
    <source>
        <dbReference type="Pfam" id="PF13579"/>
    </source>
</evidence>
<keyword evidence="4" id="KW-1185">Reference proteome</keyword>
<dbReference type="Proteomes" id="UP000317646">
    <property type="component" value="Unassembled WGS sequence"/>
</dbReference>
<gene>
    <name evidence="3" type="ORF">EAH73_08565</name>
</gene>